<evidence type="ECO:0000313" key="8">
    <source>
        <dbReference type="EMBL" id="MDU0365785.1"/>
    </source>
</evidence>
<dbReference type="InterPro" id="IPR036388">
    <property type="entry name" value="WH-like_DNA-bd_sf"/>
</dbReference>
<evidence type="ECO:0000256" key="6">
    <source>
        <dbReference type="SAM" id="MobiDB-lite"/>
    </source>
</evidence>
<evidence type="ECO:0000259" key="7">
    <source>
        <dbReference type="Pfam" id="PF02631"/>
    </source>
</evidence>
<evidence type="ECO:0000256" key="2">
    <source>
        <dbReference type="ARBA" id="ARBA00009695"/>
    </source>
</evidence>
<dbReference type="PANTHER" id="PTHR33602">
    <property type="entry name" value="REGULATORY PROTEIN RECX FAMILY PROTEIN"/>
    <property type="match status" value="1"/>
</dbReference>
<accession>A0ABU3T340</accession>
<evidence type="ECO:0000313" key="9">
    <source>
        <dbReference type="Proteomes" id="UP001263371"/>
    </source>
</evidence>
<protein>
    <recommendedName>
        <fullName evidence="3 5">Regulatory protein RecX</fullName>
    </recommendedName>
</protein>
<dbReference type="HAMAP" id="MF_01114">
    <property type="entry name" value="RecX"/>
    <property type="match status" value="1"/>
</dbReference>
<feature type="region of interest" description="Disordered" evidence="6">
    <location>
        <begin position="1"/>
        <end position="198"/>
    </location>
</feature>
<dbReference type="InterPro" id="IPR053924">
    <property type="entry name" value="RecX_HTH_2nd"/>
</dbReference>
<gene>
    <name evidence="5" type="primary">recX</name>
    <name evidence="8" type="ORF">RWH45_01085</name>
</gene>
<dbReference type="Pfam" id="PF02631">
    <property type="entry name" value="RecX_HTH2"/>
    <property type="match status" value="1"/>
</dbReference>
<feature type="compositionally biased region" description="Low complexity" evidence="6">
    <location>
        <begin position="67"/>
        <end position="84"/>
    </location>
</feature>
<evidence type="ECO:0000256" key="5">
    <source>
        <dbReference type="HAMAP-Rule" id="MF_01114"/>
    </source>
</evidence>
<keyword evidence="9" id="KW-1185">Reference proteome</keyword>
<keyword evidence="4 5" id="KW-0963">Cytoplasm</keyword>
<evidence type="ECO:0000256" key="1">
    <source>
        <dbReference type="ARBA" id="ARBA00004496"/>
    </source>
</evidence>
<reference evidence="8 9" key="1">
    <citation type="submission" date="2023-09" db="EMBL/GenBank/DDBJ databases">
        <title>Microbacterium fusihabitans sp. nov., Microbacterium phycihabitans sp. nov., and Microbacterium cervinum sp. nov., isolated from dried seaweeds of beach.</title>
        <authorList>
            <person name="Lee S.D."/>
        </authorList>
    </citation>
    <scope>NUCLEOTIDE SEQUENCE [LARGE SCALE GENOMIC DNA]</scope>
    <source>
        <strain evidence="8 9">KSW4-17</strain>
    </source>
</reference>
<dbReference type="EMBL" id="JAWDIS010000001">
    <property type="protein sequence ID" value="MDU0365785.1"/>
    <property type="molecule type" value="Genomic_DNA"/>
</dbReference>
<organism evidence="8 9">
    <name type="scientific">Microbacterium galbum</name>
    <dbReference type="NCBI Taxonomy" id="3075994"/>
    <lineage>
        <taxon>Bacteria</taxon>
        <taxon>Bacillati</taxon>
        <taxon>Actinomycetota</taxon>
        <taxon>Actinomycetes</taxon>
        <taxon>Micrococcales</taxon>
        <taxon>Microbacteriaceae</taxon>
        <taxon>Microbacterium</taxon>
    </lineage>
</organism>
<dbReference type="InterPro" id="IPR003783">
    <property type="entry name" value="Regulatory_RecX"/>
</dbReference>
<evidence type="ECO:0000256" key="4">
    <source>
        <dbReference type="ARBA" id="ARBA00022490"/>
    </source>
</evidence>
<evidence type="ECO:0000256" key="3">
    <source>
        <dbReference type="ARBA" id="ARBA00018111"/>
    </source>
</evidence>
<dbReference type="PANTHER" id="PTHR33602:SF1">
    <property type="entry name" value="REGULATORY PROTEIN RECX FAMILY PROTEIN"/>
    <property type="match status" value="1"/>
</dbReference>
<dbReference type="Gene3D" id="1.10.10.10">
    <property type="entry name" value="Winged helix-like DNA-binding domain superfamily/Winged helix DNA-binding domain"/>
    <property type="match status" value="1"/>
</dbReference>
<feature type="region of interest" description="Disordered" evidence="6">
    <location>
        <begin position="354"/>
        <end position="374"/>
    </location>
</feature>
<dbReference type="Proteomes" id="UP001263371">
    <property type="component" value="Unassembled WGS sequence"/>
</dbReference>
<feature type="domain" description="RecX second three-helical" evidence="7">
    <location>
        <begin position="253"/>
        <end position="294"/>
    </location>
</feature>
<dbReference type="RefSeq" id="WP_315993085.1">
    <property type="nucleotide sequence ID" value="NZ_JAWDIS010000001.1"/>
</dbReference>
<comment type="subcellular location">
    <subcellularLocation>
        <location evidence="1 5">Cytoplasm</location>
    </subcellularLocation>
</comment>
<proteinExistence type="inferred from homology"/>
<comment type="function">
    <text evidence="5">Modulates RecA activity.</text>
</comment>
<name>A0ABU3T340_9MICO</name>
<comment type="similarity">
    <text evidence="2 5">Belongs to the RecX family.</text>
</comment>
<sequence length="374" mass="38742">MSDDTKGPVRPRSSGGEDGRGSSASDLPDSPWAHVTDTGVATASDDGSAPADPPASRHDDTGARTGSTASSEDADAPTDSTASRDSADARAGRTASLRAVDTDLAPVIPLFGVSAATRSGRASEGAHPSRGRAAAADPTTAGDVAVPRSTRPRLRALRSDTSSGESAHDSPAAAWNLPGGDSLSLRATDSRGTGADADVDDALERAEALLLRKLRSRSLSLAEARTALRGVDGADEVVIEELIVKFVDLGYLDDAAFAEQLAMSAIEKRGEGRRAVAETLRKRGIPRDVAEAALAELPDDDAERALEFARTKVRGVDGKDYDASLRRLAGQLARRGYPSSVALSAAKTALSEAGIGRSRSFSRPTSGVRFTPDD</sequence>
<comment type="caution">
    <text evidence="8">The sequence shown here is derived from an EMBL/GenBank/DDBJ whole genome shotgun (WGS) entry which is preliminary data.</text>
</comment>